<evidence type="ECO:0000313" key="3">
    <source>
        <dbReference type="Proteomes" id="UP001341840"/>
    </source>
</evidence>
<organism evidence="2 3">
    <name type="scientific">Stylosanthes scabra</name>
    <dbReference type="NCBI Taxonomy" id="79078"/>
    <lineage>
        <taxon>Eukaryota</taxon>
        <taxon>Viridiplantae</taxon>
        <taxon>Streptophyta</taxon>
        <taxon>Embryophyta</taxon>
        <taxon>Tracheophyta</taxon>
        <taxon>Spermatophyta</taxon>
        <taxon>Magnoliopsida</taxon>
        <taxon>eudicotyledons</taxon>
        <taxon>Gunneridae</taxon>
        <taxon>Pentapetalae</taxon>
        <taxon>rosids</taxon>
        <taxon>fabids</taxon>
        <taxon>Fabales</taxon>
        <taxon>Fabaceae</taxon>
        <taxon>Papilionoideae</taxon>
        <taxon>50 kb inversion clade</taxon>
        <taxon>dalbergioids sensu lato</taxon>
        <taxon>Dalbergieae</taxon>
        <taxon>Pterocarpus clade</taxon>
        <taxon>Stylosanthes</taxon>
    </lineage>
</organism>
<protein>
    <recommendedName>
        <fullName evidence="1">Histidine kinase/HSP90-like ATPase domain-containing protein</fullName>
    </recommendedName>
</protein>
<keyword evidence="3" id="KW-1185">Reference proteome</keyword>
<dbReference type="Proteomes" id="UP001341840">
    <property type="component" value="Unassembled WGS sequence"/>
</dbReference>
<proteinExistence type="predicted"/>
<evidence type="ECO:0000313" key="2">
    <source>
        <dbReference type="EMBL" id="MED6132221.1"/>
    </source>
</evidence>
<name>A0ABU6S718_9FABA</name>
<dbReference type="PANTHER" id="PTHR48206">
    <property type="entry name" value="CHLOROPLAST SENSOR KINASE, CHLOROPLASTIC"/>
    <property type="match status" value="1"/>
</dbReference>
<feature type="domain" description="Histidine kinase/HSP90-like ATPase" evidence="1">
    <location>
        <begin position="503"/>
        <end position="622"/>
    </location>
</feature>
<dbReference type="InterPro" id="IPR003594">
    <property type="entry name" value="HATPase_dom"/>
</dbReference>
<evidence type="ECO:0000259" key="1">
    <source>
        <dbReference type="Pfam" id="PF02518"/>
    </source>
</evidence>
<reference evidence="2 3" key="1">
    <citation type="journal article" date="2023" name="Plants (Basel)">
        <title>Bridging the Gap: Combining Genomics and Transcriptomics Approaches to Understand Stylosanthes scabra, an Orphan Legume from the Brazilian Caatinga.</title>
        <authorList>
            <person name="Ferreira-Neto J.R.C."/>
            <person name="da Silva M.D."/>
            <person name="Binneck E."/>
            <person name="de Melo N.F."/>
            <person name="da Silva R.H."/>
            <person name="de Melo A.L.T.M."/>
            <person name="Pandolfi V."/>
            <person name="Bustamante F.O."/>
            <person name="Brasileiro-Vidal A.C."/>
            <person name="Benko-Iseppon A.M."/>
        </authorList>
    </citation>
    <scope>NUCLEOTIDE SEQUENCE [LARGE SCALE GENOMIC DNA]</scope>
    <source>
        <tissue evidence="2">Leaves</tissue>
    </source>
</reference>
<sequence length="637" mass="69961">MPLSAIATSSSLATTLPSLSNCNCNNRNRLFRNYLFFPSSTSRTKPSCCFLHTTLNPNTTNPNSDSDNSLRHLLRHDVHDSHDSPATLTSAAAVSAAIRKASTSPVEFTQRLDKDNRSGLLLPSPDFQRLCLQQLHLFRRIVPEAILSVYVRPAGSYVMDQLELRRVALYPGDSQPEEEAAIVILVGHFNIPAGLRATEAALSNLQVKFVPECNAVVLPMVKHPFVVGFLVAELPLLEVERSDDHPRSGARDARTSVEEAYSLPPFLDIDKKSWEIQTLKVQDEPVGMYNFTPEQRSNAINISQSLAMAYVMDQKAMLLQQSTWQNNVRMSDLVEQIRGPLSSIQTLSKILSTQTKKSQISYDIVEDILVQGDRLRDVLEQLQEAVYLTKANIVRYNEEAIKKMNGSTHILADSSKSQLLDSFPRDGSTDKTNNESHSLAAGHDIEMPLPPLALAPLQHGIRPCNVSEVLADLVDAVRPLAQIQKRVVELNELSSPLPAAVEEPALRQAFSNLIEGALLRTHVGGKVEIVSTAAPAGGALVLIDDDGPDMHYMTQRHSLTPYGQALSEDMIEDNMTWNFVAGLSVAREILESYGCVVRVISPRTKDAPLGAGGTRVELWLPSAIASSDLSTLASQEV</sequence>
<dbReference type="EMBL" id="JASCZI010060464">
    <property type="protein sequence ID" value="MED6132221.1"/>
    <property type="molecule type" value="Genomic_DNA"/>
</dbReference>
<dbReference type="InterPro" id="IPR036890">
    <property type="entry name" value="HATPase_C_sf"/>
</dbReference>
<accession>A0ABU6S718</accession>
<dbReference type="Gene3D" id="3.30.565.10">
    <property type="entry name" value="Histidine kinase-like ATPase, C-terminal domain"/>
    <property type="match status" value="1"/>
</dbReference>
<dbReference type="Pfam" id="PF02518">
    <property type="entry name" value="HATPase_c"/>
    <property type="match status" value="1"/>
</dbReference>
<gene>
    <name evidence="2" type="ORF">PIB30_017075</name>
</gene>
<dbReference type="PANTHER" id="PTHR48206:SF1">
    <property type="entry name" value="CHLOROPLAST SENSOR KINASE, CHLOROPLASTIC"/>
    <property type="match status" value="1"/>
</dbReference>
<comment type="caution">
    <text evidence="2">The sequence shown here is derived from an EMBL/GenBank/DDBJ whole genome shotgun (WGS) entry which is preliminary data.</text>
</comment>
<dbReference type="InterPro" id="IPR053334">
    <property type="entry name" value="Chloroplast_Sensor_Kinase"/>
</dbReference>
<dbReference type="SUPFAM" id="SSF55874">
    <property type="entry name" value="ATPase domain of HSP90 chaperone/DNA topoisomerase II/histidine kinase"/>
    <property type="match status" value="1"/>
</dbReference>